<evidence type="ECO:0000256" key="2">
    <source>
        <dbReference type="ARBA" id="ARBA00001946"/>
    </source>
</evidence>
<evidence type="ECO:0000256" key="7">
    <source>
        <dbReference type="ARBA" id="ARBA00022842"/>
    </source>
</evidence>
<keyword evidence="6" id="KW-0889">Transcription antitermination</keyword>
<dbReference type="CDD" id="cd01639">
    <property type="entry name" value="IMPase"/>
    <property type="match status" value="1"/>
</dbReference>
<evidence type="ECO:0000256" key="6">
    <source>
        <dbReference type="ARBA" id="ARBA00022814"/>
    </source>
</evidence>
<dbReference type="PRINTS" id="PR00377">
    <property type="entry name" value="IMPHPHTASES"/>
</dbReference>
<dbReference type="STRING" id="1792290.MSP8886_02044"/>
<dbReference type="EMBL" id="FLOB01000004">
    <property type="protein sequence ID" value="SBS31268.1"/>
    <property type="molecule type" value="Genomic_DNA"/>
</dbReference>
<gene>
    <name evidence="10" type="primary">suhB_2</name>
    <name evidence="10" type="ORF">MSP8886_02044</name>
</gene>
<dbReference type="InterPro" id="IPR020583">
    <property type="entry name" value="Inositol_monoP_metal-BS"/>
</dbReference>
<dbReference type="OrthoDB" id="9785695at2"/>
<name>A0A1A8TEA7_9GAMM</name>
<dbReference type="Gene3D" id="3.40.190.80">
    <property type="match status" value="1"/>
</dbReference>
<sequence length="268" mass="29125">MVDDITTRESALKSIIQKAGNLALQHFRSRRQGDFTLKGQQDFLTEADALVEEYIRDALFCQFPHDGLLGEETGGSIDTPSLWVVDPIDGTANFARGIEHFCVSIAFVHRGVTHLGAIYNPASNELYLARRGRYVTKNDQPLRVSSMQSMTSATIELGWSNRISTQTFLEITNSLLQAGVNIRRGASGALALAWVAEGRTDGYVEQHMAAWDCLAGLLMVEEAGGRIGKFPENHEEIAKGGPIIAVTGALANDIAKASHIELNNTAAL</sequence>
<keyword evidence="6" id="KW-0805">Transcription regulation</keyword>
<evidence type="ECO:0000313" key="10">
    <source>
        <dbReference type="EMBL" id="SBS31268.1"/>
    </source>
</evidence>
<dbReference type="EC" id="3.1.3.25" evidence="9"/>
<accession>A0A1A8TEA7</accession>
<evidence type="ECO:0000256" key="8">
    <source>
        <dbReference type="PIRSR" id="PIRSR600760-2"/>
    </source>
</evidence>
<dbReference type="PRINTS" id="PR01959">
    <property type="entry name" value="SBIMPHPHTASE"/>
</dbReference>
<dbReference type="InterPro" id="IPR000760">
    <property type="entry name" value="Inositol_monophosphatase-like"/>
</dbReference>
<dbReference type="SUPFAM" id="SSF56655">
    <property type="entry name" value="Carbohydrate phosphatase"/>
    <property type="match status" value="1"/>
</dbReference>
<dbReference type="InterPro" id="IPR022337">
    <property type="entry name" value="Inositol_monophosphatase_SuhB"/>
</dbReference>
<dbReference type="GO" id="GO:0031564">
    <property type="term" value="P:transcription antitermination"/>
    <property type="evidence" value="ECO:0007669"/>
    <property type="project" value="UniProtKB-KW"/>
</dbReference>
<feature type="binding site" evidence="8">
    <location>
        <position position="71"/>
    </location>
    <ligand>
        <name>Mg(2+)</name>
        <dbReference type="ChEBI" id="CHEBI:18420"/>
        <label>1</label>
        <note>catalytic</note>
    </ligand>
</feature>
<dbReference type="GO" id="GO:0006020">
    <property type="term" value="P:inositol metabolic process"/>
    <property type="evidence" value="ECO:0007669"/>
    <property type="project" value="TreeGrafter"/>
</dbReference>
<dbReference type="RefSeq" id="WP_067015975.1">
    <property type="nucleotide sequence ID" value="NZ_FLOB01000004.1"/>
</dbReference>
<comment type="cofactor">
    <cofactor evidence="2 8 9">
        <name>Mg(2+)</name>
        <dbReference type="ChEBI" id="CHEBI:18420"/>
    </cofactor>
</comment>
<evidence type="ECO:0000256" key="1">
    <source>
        <dbReference type="ARBA" id="ARBA00001033"/>
    </source>
</evidence>
<comment type="catalytic activity">
    <reaction evidence="1 9">
        <text>a myo-inositol phosphate + H2O = myo-inositol + phosphate</text>
        <dbReference type="Rhea" id="RHEA:24056"/>
        <dbReference type="ChEBI" id="CHEBI:15377"/>
        <dbReference type="ChEBI" id="CHEBI:17268"/>
        <dbReference type="ChEBI" id="CHEBI:43474"/>
        <dbReference type="ChEBI" id="CHEBI:84139"/>
        <dbReference type="EC" id="3.1.3.25"/>
    </reaction>
</comment>
<keyword evidence="4 8" id="KW-0479">Metal-binding</keyword>
<dbReference type="InterPro" id="IPR033942">
    <property type="entry name" value="IMPase"/>
</dbReference>
<protein>
    <recommendedName>
        <fullName evidence="9">Inositol-1-monophosphatase</fullName>
        <ecNumber evidence="9">3.1.3.25</ecNumber>
    </recommendedName>
</protein>
<dbReference type="GO" id="GO:0007165">
    <property type="term" value="P:signal transduction"/>
    <property type="evidence" value="ECO:0007669"/>
    <property type="project" value="TreeGrafter"/>
</dbReference>
<keyword evidence="5 9" id="KW-0378">Hydrolase</keyword>
<keyword evidence="11" id="KW-1185">Reference proteome</keyword>
<feature type="binding site" evidence="8">
    <location>
        <position position="88"/>
    </location>
    <ligand>
        <name>Mg(2+)</name>
        <dbReference type="ChEBI" id="CHEBI:18420"/>
        <label>1</label>
        <note>catalytic</note>
    </ligand>
</feature>
<comment type="similarity">
    <text evidence="3 9">Belongs to the inositol monophosphatase superfamily.</text>
</comment>
<dbReference type="PANTHER" id="PTHR20854">
    <property type="entry name" value="INOSITOL MONOPHOSPHATASE"/>
    <property type="match status" value="1"/>
</dbReference>
<dbReference type="Proteomes" id="UP000092544">
    <property type="component" value="Unassembled WGS sequence"/>
</dbReference>
<keyword evidence="6" id="KW-0804">Transcription</keyword>
<reference evidence="10 11" key="1">
    <citation type="submission" date="2016-06" db="EMBL/GenBank/DDBJ databases">
        <authorList>
            <person name="Kjaerup R.B."/>
            <person name="Dalgaard T.S."/>
            <person name="Juul-Madsen H.R."/>
        </authorList>
    </citation>
    <scope>NUCLEOTIDE SEQUENCE [LARGE SCALE GENOMIC DNA]</scope>
    <source>
        <strain evidence="10 11">CECT 8886</strain>
    </source>
</reference>
<dbReference type="Pfam" id="PF00459">
    <property type="entry name" value="Inositol_P"/>
    <property type="match status" value="1"/>
</dbReference>
<feature type="binding site" evidence="8">
    <location>
        <position position="86"/>
    </location>
    <ligand>
        <name>Mg(2+)</name>
        <dbReference type="ChEBI" id="CHEBI:18420"/>
        <label>1</label>
        <note>catalytic</note>
    </ligand>
</feature>
<dbReference type="GO" id="GO:0008934">
    <property type="term" value="F:inositol monophosphate 1-phosphatase activity"/>
    <property type="evidence" value="ECO:0007669"/>
    <property type="project" value="InterPro"/>
</dbReference>
<evidence type="ECO:0000256" key="9">
    <source>
        <dbReference type="RuleBase" id="RU364068"/>
    </source>
</evidence>
<evidence type="ECO:0000313" key="11">
    <source>
        <dbReference type="Proteomes" id="UP000092544"/>
    </source>
</evidence>
<dbReference type="AlphaFoldDB" id="A0A1A8TEA7"/>
<keyword evidence="7 8" id="KW-0460">Magnesium</keyword>
<proteinExistence type="inferred from homology"/>
<dbReference type="FunFam" id="3.30.540.10:FF:000003">
    <property type="entry name" value="Inositol-1-monophosphatase"/>
    <property type="match status" value="1"/>
</dbReference>
<dbReference type="GO" id="GO:0046872">
    <property type="term" value="F:metal ion binding"/>
    <property type="evidence" value="ECO:0007669"/>
    <property type="project" value="UniProtKB-KW"/>
</dbReference>
<dbReference type="Gene3D" id="3.30.540.10">
    <property type="entry name" value="Fructose-1,6-Bisphosphatase, subunit A, domain 1"/>
    <property type="match status" value="1"/>
</dbReference>
<organism evidence="10 11">
    <name type="scientific">Marinomonas spartinae</name>
    <dbReference type="NCBI Taxonomy" id="1792290"/>
    <lineage>
        <taxon>Bacteria</taxon>
        <taxon>Pseudomonadati</taxon>
        <taxon>Pseudomonadota</taxon>
        <taxon>Gammaproteobacteria</taxon>
        <taxon>Oceanospirillales</taxon>
        <taxon>Oceanospirillaceae</taxon>
        <taxon>Marinomonas</taxon>
    </lineage>
</organism>
<dbReference type="PROSITE" id="PS00629">
    <property type="entry name" value="IMP_1"/>
    <property type="match status" value="1"/>
</dbReference>
<feature type="binding site" evidence="8">
    <location>
        <position position="89"/>
    </location>
    <ligand>
        <name>Mg(2+)</name>
        <dbReference type="ChEBI" id="CHEBI:18420"/>
        <label>1</label>
        <note>catalytic</note>
    </ligand>
</feature>
<evidence type="ECO:0000256" key="3">
    <source>
        <dbReference type="ARBA" id="ARBA00009759"/>
    </source>
</evidence>
<evidence type="ECO:0000256" key="4">
    <source>
        <dbReference type="ARBA" id="ARBA00022723"/>
    </source>
</evidence>
<dbReference type="PANTHER" id="PTHR20854:SF4">
    <property type="entry name" value="INOSITOL-1-MONOPHOSPHATASE-RELATED"/>
    <property type="match status" value="1"/>
</dbReference>
<evidence type="ECO:0000256" key="5">
    <source>
        <dbReference type="ARBA" id="ARBA00022801"/>
    </source>
</evidence>
<feature type="binding site" evidence="8">
    <location>
        <position position="212"/>
    </location>
    <ligand>
        <name>Mg(2+)</name>
        <dbReference type="ChEBI" id="CHEBI:18420"/>
        <label>1</label>
        <note>catalytic</note>
    </ligand>
</feature>